<dbReference type="GO" id="GO:0007165">
    <property type="term" value="P:signal transduction"/>
    <property type="evidence" value="ECO:0007669"/>
    <property type="project" value="InterPro"/>
</dbReference>
<dbReference type="SUPFAM" id="SSF52200">
    <property type="entry name" value="Toll/Interleukin receptor TIR domain"/>
    <property type="match status" value="2"/>
</dbReference>
<dbReference type="InterPro" id="IPR000157">
    <property type="entry name" value="TIR_dom"/>
</dbReference>
<feature type="compositionally biased region" description="Acidic residues" evidence="1">
    <location>
        <begin position="64"/>
        <end position="73"/>
    </location>
</feature>
<dbReference type="EMBL" id="JAWDGP010004170">
    <property type="protein sequence ID" value="KAK3767230.1"/>
    <property type="molecule type" value="Genomic_DNA"/>
</dbReference>
<dbReference type="Gene3D" id="3.40.50.10140">
    <property type="entry name" value="Toll/interleukin-1 receptor homology (TIR) domain"/>
    <property type="match status" value="2"/>
</dbReference>
<feature type="compositionally biased region" description="Basic and acidic residues" evidence="1">
    <location>
        <begin position="82"/>
        <end position="96"/>
    </location>
</feature>
<dbReference type="SMART" id="SM00454">
    <property type="entry name" value="SAM"/>
    <property type="match status" value="1"/>
</dbReference>
<evidence type="ECO:0000259" key="2">
    <source>
        <dbReference type="PROSITE" id="PS50104"/>
    </source>
</evidence>
<dbReference type="InterPro" id="IPR001660">
    <property type="entry name" value="SAM"/>
</dbReference>
<comment type="caution">
    <text evidence="4">The sequence shown here is derived from an EMBL/GenBank/DDBJ whole genome shotgun (WGS) entry which is preliminary data.</text>
</comment>
<sequence length="786" mass="87597">MGKTTDGDVDKTENNQETDNKNADNNVQSSNEQEKMDSPKTETKAPENNSCVERQDVNSANGANEEDPNEPQEEATKTMSVEIKDKSSKQPDDINHFDSVSNIKSQPDGGRENKKDVKICGSTKHDKNDSVPLSQNNNAVTTIHQTPRLKKMKKGIFISYSPDAGFLERRFVVEAVRQLKENNLADDIWFDKDEKNTDSPCWFSMRMEAVEKCRAAVLVLSDSYFTCPVSLYEGKTLIERTVSDPNCVKVFPVLFRQPDPADVPKHFSVFLELAIDLTGEHVKKSAAEKTSVVVGTIMEELEKYATMHTAPLPVTPPDSEFTGEFRKKKICQWSASDLQEWLFHLGIKEFYRQSLAEAMVDGFLLMSLTDHDMVTHLGIESRVVRKKIMQQILQTLDREHKHPDNWHLRSRALRPKPDMVYIIYDPADVRLAQNLKADLKAKNMQVIHHDTVKLGRSKEEFLQINGPSLATASHVVVVLTDAASGSPFIFHEVLFADWLGKKLVTAMFKNVWTGLRASLKAVLGDCPAVDFESQMYPESLDVLEHQIKPLRRVAGVVLEQTYLNKMAEGLKPLEVLASTRGGAISAIIPSDEDSPQVFISYQWDMQTKVDELQQILERAGFPCWADIAVGGATSANHASSGSALSNNGGPRGHSSRSNRSSHHSLPHHHHSPLQSAGGGAGGSSGETLQGQIQRTMKACSVVVCCITPKYLQSDNCAKDLALADALHKPVIPLLLRYAPAESAPNYVRRILLRYSYVDLSNERLYKQNVGVLVERVRKAVDTSMLR</sequence>
<feature type="compositionally biased region" description="Basic and acidic residues" evidence="1">
    <location>
        <begin position="32"/>
        <end position="45"/>
    </location>
</feature>
<proteinExistence type="predicted"/>
<evidence type="ECO:0000313" key="5">
    <source>
        <dbReference type="Proteomes" id="UP001283361"/>
    </source>
</evidence>
<feature type="compositionally biased region" description="Basic and acidic residues" evidence="1">
    <location>
        <begin position="109"/>
        <end position="129"/>
    </location>
</feature>
<gene>
    <name evidence="4" type="ORF">RRG08_018099</name>
</gene>
<protein>
    <recommendedName>
        <fullName evidence="6">Sterile alpha and TIR motif-containing protein 1</fullName>
    </recommendedName>
</protein>
<dbReference type="PROSITE" id="PS50105">
    <property type="entry name" value="SAM_DOMAIN"/>
    <property type="match status" value="1"/>
</dbReference>
<dbReference type="Gene3D" id="1.10.150.50">
    <property type="entry name" value="Transcription Factor, Ets-1"/>
    <property type="match status" value="1"/>
</dbReference>
<dbReference type="Proteomes" id="UP001283361">
    <property type="component" value="Unassembled WGS sequence"/>
</dbReference>
<evidence type="ECO:0000313" key="4">
    <source>
        <dbReference type="EMBL" id="KAK3767230.1"/>
    </source>
</evidence>
<feature type="domain" description="TIR" evidence="2">
    <location>
        <begin position="152"/>
        <end position="298"/>
    </location>
</feature>
<dbReference type="Pfam" id="PF07647">
    <property type="entry name" value="SAM_2"/>
    <property type="match status" value="1"/>
</dbReference>
<dbReference type="Pfam" id="PF13676">
    <property type="entry name" value="TIR_2"/>
    <property type="match status" value="2"/>
</dbReference>
<evidence type="ECO:0008006" key="6">
    <source>
        <dbReference type="Google" id="ProtNLM"/>
    </source>
</evidence>
<feature type="compositionally biased region" description="Polar residues" evidence="1">
    <location>
        <begin position="46"/>
        <end position="62"/>
    </location>
</feature>
<feature type="compositionally biased region" description="Basic residues" evidence="1">
    <location>
        <begin position="653"/>
        <end position="671"/>
    </location>
</feature>
<reference evidence="4" key="1">
    <citation type="journal article" date="2023" name="G3 (Bethesda)">
        <title>A reference genome for the long-term kleptoplast-retaining sea slug Elysia crispata morphotype clarki.</title>
        <authorList>
            <person name="Eastman K.E."/>
            <person name="Pendleton A.L."/>
            <person name="Shaikh M.A."/>
            <person name="Suttiyut T."/>
            <person name="Ogas R."/>
            <person name="Tomko P."/>
            <person name="Gavelis G."/>
            <person name="Widhalm J.R."/>
            <person name="Wisecaver J.H."/>
        </authorList>
    </citation>
    <scope>NUCLEOTIDE SEQUENCE</scope>
    <source>
        <strain evidence="4">ECLA1</strain>
    </source>
</reference>
<dbReference type="AlphaFoldDB" id="A0AAE0ZDI9"/>
<evidence type="ECO:0000259" key="3">
    <source>
        <dbReference type="PROSITE" id="PS50105"/>
    </source>
</evidence>
<dbReference type="InterPro" id="IPR013761">
    <property type="entry name" value="SAM/pointed_sf"/>
</dbReference>
<dbReference type="PANTHER" id="PTHR47508">
    <property type="entry name" value="SAM DOMAIN-CONTAINING PROTEIN-RELATED"/>
    <property type="match status" value="1"/>
</dbReference>
<feature type="domain" description="SAM" evidence="3">
    <location>
        <begin position="333"/>
        <end position="398"/>
    </location>
</feature>
<dbReference type="PROSITE" id="PS50104">
    <property type="entry name" value="TIR"/>
    <property type="match status" value="1"/>
</dbReference>
<feature type="region of interest" description="Disordered" evidence="1">
    <location>
        <begin position="1"/>
        <end position="135"/>
    </location>
</feature>
<name>A0AAE0ZDI9_9GAST</name>
<evidence type="ECO:0000256" key="1">
    <source>
        <dbReference type="SAM" id="MobiDB-lite"/>
    </source>
</evidence>
<keyword evidence="5" id="KW-1185">Reference proteome</keyword>
<feature type="compositionally biased region" description="Low complexity" evidence="1">
    <location>
        <begin position="636"/>
        <end position="648"/>
    </location>
</feature>
<dbReference type="SUPFAM" id="SSF47769">
    <property type="entry name" value="SAM/Pointed domain"/>
    <property type="match status" value="1"/>
</dbReference>
<organism evidence="4 5">
    <name type="scientific">Elysia crispata</name>
    <name type="common">lettuce slug</name>
    <dbReference type="NCBI Taxonomy" id="231223"/>
    <lineage>
        <taxon>Eukaryota</taxon>
        <taxon>Metazoa</taxon>
        <taxon>Spiralia</taxon>
        <taxon>Lophotrochozoa</taxon>
        <taxon>Mollusca</taxon>
        <taxon>Gastropoda</taxon>
        <taxon>Heterobranchia</taxon>
        <taxon>Euthyneura</taxon>
        <taxon>Panpulmonata</taxon>
        <taxon>Sacoglossa</taxon>
        <taxon>Placobranchoidea</taxon>
        <taxon>Plakobranchidae</taxon>
        <taxon>Elysia</taxon>
    </lineage>
</organism>
<feature type="region of interest" description="Disordered" evidence="1">
    <location>
        <begin position="636"/>
        <end position="688"/>
    </location>
</feature>
<dbReference type="InterPro" id="IPR035897">
    <property type="entry name" value="Toll_tir_struct_dom_sf"/>
</dbReference>
<accession>A0AAE0ZDI9</accession>
<dbReference type="PANTHER" id="PTHR47508:SF2">
    <property type="entry name" value="TIR DOMAIN-CONTAINING PROTEIN"/>
    <property type="match status" value="1"/>
</dbReference>
<feature type="compositionally biased region" description="Basic and acidic residues" evidence="1">
    <location>
        <begin position="1"/>
        <end position="22"/>
    </location>
</feature>